<gene>
    <name evidence="1" type="ORF">ABNW52_04355</name>
</gene>
<dbReference type="PIRSF" id="PIRSF028139">
    <property type="entry name" value="DOPA-diox_rel_Mll2280"/>
    <property type="match status" value="1"/>
</dbReference>
<proteinExistence type="predicted"/>
<dbReference type="EMBL" id="JBEFLD010000002">
    <property type="protein sequence ID" value="MEQ6289842.1"/>
    <property type="molecule type" value="Genomic_DNA"/>
</dbReference>
<sequence length="111" mass="12257">MSVIYHAHVYFLPEQAEFAAALHTTLAAQLPPGCWLGRLIHREVGPHTRPMFEIDFADTLLPAVRALLEQHRGPLPVLLHPQLADELAAHTTAASWLGQPLALKLDTLSRS</sequence>
<dbReference type="InterPro" id="IPR023389">
    <property type="entry name" value="DOPA-like_sf"/>
</dbReference>
<evidence type="ECO:0000313" key="1">
    <source>
        <dbReference type="EMBL" id="MEQ6289842.1"/>
    </source>
</evidence>
<dbReference type="Gene3D" id="3.30.70.1240">
    <property type="entry name" value="DOPA-like domains"/>
    <property type="match status" value="1"/>
</dbReference>
<dbReference type="Proteomes" id="UP001433638">
    <property type="component" value="Unassembled WGS sequence"/>
</dbReference>
<reference evidence="1" key="1">
    <citation type="submission" date="2024-06" db="EMBL/GenBank/DDBJ databases">
        <title>Genome sequence of Vogesella sp. MAHUQ-64.</title>
        <authorList>
            <person name="Huq M.A."/>
        </authorList>
    </citation>
    <scope>NUCLEOTIDE SEQUENCE</scope>
    <source>
        <strain evidence="1">MAHUQ-64</strain>
    </source>
</reference>
<dbReference type="RefSeq" id="WP_349584517.1">
    <property type="nucleotide sequence ID" value="NZ_JBEFLD010000002.1"/>
</dbReference>
<protein>
    <submittedName>
        <fullName evidence="1">DOPA 4,5-dioxygenase family protein</fullName>
    </submittedName>
</protein>
<dbReference type="SUPFAM" id="SSF143410">
    <property type="entry name" value="DOPA-like"/>
    <property type="match status" value="1"/>
</dbReference>
<dbReference type="Pfam" id="PF08883">
    <property type="entry name" value="DOPA_dioxygen"/>
    <property type="match status" value="1"/>
</dbReference>
<comment type="caution">
    <text evidence="1">The sequence shown here is derived from an EMBL/GenBank/DDBJ whole genome shotgun (WGS) entry which is preliminary data.</text>
</comment>
<organism evidence="1 2">
    <name type="scientific">Vogesella oryzagri</name>
    <dbReference type="NCBI Taxonomy" id="3160864"/>
    <lineage>
        <taxon>Bacteria</taxon>
        <taxon>Pseudomonadati</taxon>
        <taxon>Pseudomonadota</taxon>
        <taxon>Betaproteobacteria</taxon>
        <taxon>Neisseriales</taxon>
        <taxon>Chromobacteriaceae</taxon>
        <taxon>Vogesella</taxon>
    </lineage>
</organism>
<dbReference type="PANTHER" id="PTHR36423:SF2">
    <property type="entry name" value="AFR070WP"/>
    <property type="match status" value="1"/>
</dbReference>
<dbReference type="PANTHER" id="PTHR36423">
    <property type="entry name" value="AFR070WP"/>
    <property type="match status" value="1"/>
</dbReference>
<dbReference type="InterPro" id="IPR014980">
    <property type="entry name" value="DOPA_dioxygen"/>
</dbReference>
<keyword evidence="2" id="KW-1185">Reference proteome</keyword>
<evidence type="ECO:0000313" key="2">
    <source>
        <dbReference type="Proteomes" id="UP001433638"/>
    </source>
</evidence>
<name>A0ABV1M0V2_9NEIS</name>
<accession>A0ABV1M0V2</accession>